<evidence type="ECO:0000256" key="2">
    <source>
        <dbReference type="ARBA" id="ARBA00022722"/>
    </source>
</evidence>
<dbReference type="CDD" id="cd18756">
    <property type="entry name" value="PIN_MtVapC15-VapC11-like"/>
    <property type="match status" value="1"/>
</dbReference>
<dbReference type="InterPro" id="IPR029060">
    <property type="entry name" value="PIN-like_dom_sf"/>
</dbReference>
<keyword evidence="4" id="KW-0378">Hydrolase</keyword>
<evidence type="ECO:0000313" key="8">
    <source>
        <dbReference type="EMBL" id="CAI8051479.1"/>
    </source>
</evidence>
<dbReference type="PANTHER" id="PTHR42740">
    <property type="entry name" value="RIBONUCLEASE VAPC3"/>
    <property type="match status" value="1"/>
</dbReference>
<dbReference type="InterPro" id="IPR051749">
    <property type="entry name" value="PINc/VapC_TA_RNase"/>
</dbReference>
<keyword evidence="9" id="KW-1185">Reference proteome</keyword>
<evidence type="ECO:0000256" key="5">
    <source>
        <dbReference type="ARBA" id="ARBA00022842"/>
    </source>
</evidence>
<gene>
    <name evidence="7" type="ORF">GBAR_LOCUS23976</name>
    <name evidence="8" type="ORF">GBAR_LOCUS28182</name>
</gene>
<keyword evidence="1" id="KW-1277">Toxin-antitoxin system</keyword>
<dbReference type="PANTHER" id="PTHR42740:SF1">
    <property type="entry name" value="RIBONUCLEASE VAPC3"/>
    <property type="match status" value="1"/>
</dbReference>
<evidence type="ECO:0000256" key="3">
    <source>
        <dbReference type="ARBA" id="ARBA00022723"/>
    </source>
</evidence>
<dbReference type="AlphaFoldDB" id="A0AA35TA96"/>
<proteinExistence type="inferred from homology"/>
<dbReference type="InterPro" id="IPR002716">
    <property type="entry name" value="PIN_dom"/>
</dbReference>
<keyword evidence="2" id="KW-0540">Nuclease</keyword>
<accession>A0AA35TA96</accession>
<dbReference type="GO" id="GO:0004540">
    <property type="term" value="F:RNA nuclease activity"/>
    <property type="evidence" value="ECO:0007669"/>
    <property type="project" value="InterPro"/>
</dbReference>
<dbReference type="HAMAP" id="MF_00265">
    <property type="entry name" value="VapC_Nob1"/>
    <property type="match status" value="1"/>
</dbReference>
<sequence length="135" mass="15036">MILIDTSAWVEFLRNTGSPVCDLVDELLAHEIAICDAIRMEVLAGARDESHLTSLRRLVARATMIPTRTTDYDDAAALYRRCRRQGETVRKLIDCLIAAVAIRADLPILHSDVDFGALARHTELRIYSSVSEQGV</sequence>
<evidence type="ECO:0000256" key="4">
    <source>
        <dbReference type="ARBA" id="ARBA00022801"/>
    </source>
</evidence>
<reference evidence="7" key="1">
    <citation type="submission" date="2023-03" db="EMBL/GenBank/DDBJ databases">
        <authorList>
            <person name="Steffen K."/>
            <person name="Cardenas P."/>
        </authorList>
    </citation>
    <scope>NUCLEOTIDE SEQUENCE</scope>
</reference>
<dbReference type="GO" id="GO:0016787">
    <property type="term" value="F:hydrolase activity"/>
    <property type="evidence" value="ECO:0007669"/>
    <property type="project" value="UniProtKB-KW"/>
</dbReference>
<evidence type="ECO:0000256" key="1">
    <source>
        <dbReference type="ARBA" id="ARBA00022649"/>
    </source>
</evidence>
<evidence type="ECO:0000313" key="7">
    <source>
        <dbReference type="EMBL" id="CAI8043221.1"/>
    </source>
</evidence>
<feature type="domain" description="PIN" evidence="6">
    <location>
        <begin position="2"/>
        <end position="119"/>
    </location>
</feature>
<dbReference type="InterPro" id="IPR022907">
    <property type="entry name" value="VapC_family"/>
</dbReference>
<dbReference type="Gene3D" id="3.40.50.1010">
    <property type="entry name" value="5'-nuclease"/>
    <property type="match status" value="1"/>
</dbReference>
<keyword evidence="3" id="KW-0479">Metal-binding</keyword>
<dbReference type="GO" id="GO:0046872">
    <property type="term" value="F:metal ion binding"/>
    <property type="evidence" value="ECO:0007669"/>
    <property type="project" value="UniProtKB-KW"/>
</dbReference>
<evidence type="ECO:0000313" key="9">
    <source>
        <dbReference type="Proteomes" id="UP001174909"/>
    </source>
</evidence>
<dbReference type="EMBL" id="CASHTH010003938">
    <property type="protein sequence ID" value="CAI8051479.1"/>
    <property type="molecule type" value="Genomic_DNA"/>
</dbReference>
<dbReference type="SUPFAM" id="SSF88723">
    <property type="entry name" value="PIN domain-like"/>
    <property type="match status" value="1"/>
</dbReference>
<dbReference type="Proteomes" id="UP001174909">
    <property type="component" value="Unassembled WGS sequence"/>
</dbReference>
<comment type="caution">
    <text evidence="7">The sequence shown here is derived from an EMBL/GenBank/DDBJ whole genome shotgun (WGS) entry which is preliminary data.</text>
</comment>
<protein>
    <submittedName>
        <fullName evidence="7">Ribonuclease VapC11</fullName>
    </submittedName>
</protein>
<name>A0AA35TA96_GEOBA</name>
<dbReference type="EMBL" id="CASHTH010003313">
    <property type="protein sequence ID" value="CAI8043221.1"/>
    <property type="molecule type" value="Genomic_DNA"/>
</dbReference>
<dbReference type="Pfam" id="PF01850">
    <property type="entry name" value="PIN"/>
    <property type="match status" value="1"/>
</dbReference>
<organism evidence="7 9">
    <name type="scientific">Geodia barretti</name>
    <name type="common">Barrett's horny sponge</name>
    <dbReference type="NCBI Taxonomy" id="519541"/>
    <lineage>
        <taxon>Eukaryota</taxon>
        <taxon>Metazoa</taxon>
        <taxon>Porifera</taxon>
        <taxon>Demospongiae</taxon>
        <taxon>Heteroscleromorpha</taxon>
        <taxon>Tetractinellida</taxon>
        <taxon>Astrophorina</taxon>
        <taxon>Geodiidae</taxon>
        <taxon>Geodia</taxon>
    </lineage>
</organism>
<keyword evidence="5" id="KW-0460">Magnesium</keyword>
<evidence type="ECO:0000259" key="6">
    <source>
        <dbReference type="Pfam" id="PF01850"/>
    </source>
</evidence>